<evidence type="ECO:0000256" key="5">
    <source>
        <dbReference type="ARBA" id="ARBA00023077"/>
    </source>
</evidence>
<keyword evidence="3 8" id="KW-1134">Transmembrane beta strand</keyword>
<dbReference type="Pfam" id="PF07715">
    <property type="entry name" value="Plug"/>
    <property type="match status" value="1"/>
</dbReference>
<keyword evidence="7 8" id="KW-0998">Cell outer membrane</keyword>
<evidence type="ECO:0000256" key="7">
    <source>
        <dbReference type="ARBA" id="ARBA00023237"/>
    </source>
</evidence>
<evidence type="ECO:0000259" key="12">
    <source>
        <dbReference type="Pfam" id="PF07715"/>
    </source>
</evidence>
<keyword evidence="4 8" id="KW-0812">Transmembrane</keyword>
<dbReference type="InterPro" id="IPR000531">
    <property type="entry name" value="Beta-barrel_TonB"/>
</dbReference>
<dbReference type="Proteomes" id="UP000198748">
    <property type="component" value="Unassembled WGS sequence"/>
</dbReference>
<dbReference type="InterPro" id="IPR023996">
    <property type="entry name" value="TonB-dep_OMP_SusC/RagA"/>
</dbReference>
<dbReference type="InterPro" id="IPR039426">
    <property type="entry name" value="TonB-dep_rcpt-like"/>
</dbReference>
<dbReference type="NCBIfam" id="TIGR04057">
    <property type="entry name" value="SusC_RagA_signa"/>
    <property type="match status" value="1"/>
</dbReference>
<keyword evidence="10" id="KW-0732">Signal</keyword>
<dbReference type="OrthoDB" id="9768177at2"/>
<dbReference type="SUPFAM" id="SSF49464">
    <property type="entry name" value="Carboxypeptidase regulatory domain-like"/>
    <property type="match status" value="1"/>
</dbReference>
<comment type="subcellular location">
    <subcellularLocation>
        <location evidence="1 8">Cell outer membrane</location>
        <topology evidence="1 8">Multi-pass membrane protein</topology>
    </subcellularLocation>
</comment>
<dbReference type="Pfam" id="PF00593">
    <property type="entry name" value="TonB_dep_Rec_b-barrel"/>
    <property type="match status" value="1"/>
</dbReference>
<dbReference type="RefSeq" id="WP_090157882.1">
    <property type="nucleotide sequence ID" value="NZ_FNAN01000041.1"/>
</dbReference>
<evidence type="ECO:0000256" key="9">
    <source>
        <dbReference type="RuleBase" id="RU003357"/>
    </source>
</evidence>
<keyword evidence="14" id="KW-1185">Reference proteome</keyword>
<evidence type="ECO:0000256" key="10">
    <source>
        <dbReference type="SAM" id="SignalP"/>
    </source>
</evidence>
<evidence type="ECO:0000256" key="2">
    <source>
        <dbReference type="ARBA" id="ARBA00022448"/>
    </source>
</evidence>
<name>A0A1G8CXU0_9BACT</name>
<dbReference type="GO" id="GO:0009279">
    <property type="term" value="C:cell outer membrane"/>
    <property type="evidence" value="ECO:0007669"/>
    <property type="project" value="UniProtKB-SubCell"/>
</dbReference>
<dbReference type="SUPFAM" id="SSF56935">
    <property type="entry name" value="Porins"/>
    <property type="match status" value="1"/>
</dbReference>
<evidence type="ECO:0000256" key="3">
    <source>
        <dbReference type="ARBA" id="ARBA00022452"/>
    </source>
</evidence>
<evidence type="ECO:0000313" key="14">
    <source>
        <dbReference type="Proteomes" id="UP000198748"/>
    </source>
</evidence>
<dbReference type="InterPro" id="IPR037066">
    <property type="entry name" value="Plug_dom_sf"/>
</dbReference>
<organism evidence="13 14">
    <name type="scientific">Dyadobacter soli</name>
    <dbReference type="NCBI Taxonomy" id="659014"/>
    <lineage>
        <taxon>Bacteria</taxon>
        <taxon>Pseudomonadati</taxon>
        <taxon>Bacteroidota</taxon>
        <taxon>Cytophagia</taxon>
        <taxon>Cytophagales</taxon>
        <taxon>Spirosomataceae</taxon>
        <taxon>Dyadobacter</taxon>
    </lineage>
</organism>
<proteinExistence type="inferred from homology"/>
<feature type="domain" description="TonB-dependent receptor plug" evidence="12">
    <location>
        <begin position="204"/>
        <end position="307"/>
    </location>
</feature>
<evidence type="ECO:0000313" key="13">
    <source>
        <dbReference type="EMBL" id="SDH50328.1"/>
    </source>
</evidence>
<keyword evidence="2 8" id="KW-0813">Transport</keyword>
<dbReference type="Gene3D" id="2.60.40.1120">
    <property type="entry name" value="Carboxypeptidase-like, regulatory domain"/>
    <property type="match status" value="1"/>
</dbReference>
<dbReference type="AlphaFoldDB" id="A0A1G8CXU0"/>
<dbReference type="InterPro" id="IPR023997">
    <property type="entry name" value="TonB-dep_OMP_SusC/RagA_CS"/>
</dbReference>
<dbReference type="PROSITE" id="PS52016">
    <property type="entry name" value="TONB_DEPENDENT_REC_3"/>
    <property type="match status" value="1"/>
</dbReference>
<dbReference type="NCBIfam" id="TIGR04056">
    <property type="entry name" value="OMP_RagA_SusC"/>
    <property type="match status" value="1"/>
</dbReference>
<evidence type="ECO:0000256" key="8">
    <source>
        <dbReference type="PROSITE-ProRule" id="PRU01360"/>
    </source>
</evidence>
<protein>
    <submittedName>
        <fullName evidence="13">TonB-linked outer membrane protein, SusC/RagA family</fullName>
    </submittedName>
</protein>
<feature type="chain" id="PRO_5011666854" evidence="10">
    <location>
        <begin position="20"/>
        <end position="1180"/>
    </location>
</feature>
<feature type="signal peptide" evidence="10">
    <location>
        <begin position="1"/>
        <end position="19"/>
    </location>
</feature>
<dbReference type="Pfam" id="PF13715">
    <property type="entry name" value="CarbopepD_reg_2"/>
    <property type="match status" value="1"/>
</dbReference>
<sequence>MRLFFILLLIISNSPVSFAQEESLVGILRRFAATFQVTFNYDTDLLDAKTSPAQRFNQTDNPDRVLQEILKPHGIRFRRSGRVYILYLNKNRQLKADQTNFPLLVPAANPKSELTGKVTDLHGNPLPGASVLIKNTFTGTIAASDGSFRVNVTEPGAILVFTSVGYETKEVTPGTERLILVQLAEDPQLLNEMIVTGYSSEARREFTGAVSTVRAQDLMTVPSANVEQQLQGRVAGLTLITNGQPGTSSQVRIRGFGSFGGNHPLYVVDGVPTQTISFINSADIESTTVLKDAASASVYGARAAAGVIVIATKKGGREKSGIRISYNGLYGVTTRGKGLSVLSPQEQAEWTWQARRNDIFQMGGAIGPGSFAGIANGQYGAGENPVLPDYLLAGNRSGLGASSVNLATEQAKYNTDPAAGPYYLVIPANHKGTDWFRAITRNAMLMRHSLGLSGGGAQNRYYVGASYQKQDGMVINNNFDRYTLRINTDYSVGKKLRIGENLQLTYISTTGQQGSTGGLLGNNLNNNPSVSADENDILAAYRMAPIIPVYNAFGGYAGTAAPGFSNPRNPVASREAAANNFNHTTFGFGNAYLEYDIAAFLTFKSSIGGTYFSNYNGTLTRATYENSENIDNTTYSEASGFGLAWTFTNTLRFIKQFGKHEISALAGMEALNTGAGRNIGGSGINPFSTDPNYITLGTTMPGSIRQVASGRSMGNRFYSLFGQTRYIFNDRYIATAVLRRDGSSQFGAENRFGLFPAFSAGWLVSSERFMQNVRWITDLKFRVGYGKMGNSNYLSSTNQYSLYLSNAANGYDLGATNTSIESGYFNSQIGNPKARWETSITYNAGFDASFLDHKLEAAIDIWRKETRDLLYQLPIPGVVGTRASAPFVNVARMRNQGVDLTLATKGKAGKGFRYDIQVSGSFLQNKITRIGPLVPYFTAGGTRLGTPVIRNEPGHALSSFYGYEVAGLFQNKEEVASAAAQSGAAPGRFRFKDINADGRINDADRTYLGNPIPKFTGSILLKFTYKNFDLSTSLYSSLGSRIFNNQRWFSDFYPSFTGASISTRVRNSWLPNHTYTNVPIFESAANFSTNTQANSYYIENGSYARMQHLSLGFTLPKSMLRRLKVDQLRVVAMASNLFTITSYSGLDPAVGGISDSAFGIDVGSYPVTRSYSLGLTIDFN</sequence>
<dbReference type="InterPro" id="IPR012910">
    <property type="entry name" value="Plug_dom"/>
</dbReference>
<keyword evidence="5 9" id="KW-0798">TonB box</keyword>
<evidence type="ECO:0000256" key="4">
    <source>
        <dbReference type="ARBA" id="ARBA00022692"/>
    </source>
</evidence>
<dbReference type="Gene3D" id="2.40.170.20">
    <property type="entry name" value="TonB-dependent receptor, beta-barrel domain"/>
    <property type="match status" value="1"/>
</dbReference>
<dbReference type="Gene3D" id="2.170.130.10">
    <property type="entry name" value="TonB-dependent receptor, plug domain"/>
    <property type="match status" value="1"/>
</dbReference>
<evidence type="ECO:0000259" key="11">
    <source>
        <dbReference type="Pfam" id="PF00593"/>
    </source>
</evidence>
<accession>A0A1G8CXU0</accession>
<evidence type="ECO:0000256" key="6">
    <source>
        <dbReference type="ARBA" id="ARBA00023136"/>
    </source>
</evidence>
<keyword evidence="6 8" id="KW-0472">Membrane</keyword>
<dbReference type="STRING" id="659014.SAMN04487996_1418"/>
<evidence type="ECO:0000256" key="1">
    <source>
        <dbReference type="ARBA" id="ARBA00004571"/>
    </source>
</evidence>
<gene>
    <name evidence="13" type="ORF">SAMN04487996_1418</name>
</gene>
<dbReference type="InterPro" id="IPR008969">
    <property type="entry name" value="CarboxyPept-like_regulatory"/>
</dbReference>
<reference evidence="14" key="1">
    <citation type="submission" date="2016-10" db="EMBL/GenBank/DDBJ databases">
        <authorList>
            <person name="Varghese N."/>
            <person name="Submissions S."/>
        </authorList>
    </citation>
    <scope>NUCLEOTIDE SEQUENCE [LARGE SCALE GENOMIC DNA]</scope>
    <source>
        <strain evidence="14">DSM 25329</strain>
    </source>
</reference>
<feature type="domain" description="TonB-dependent receptor-like beta-barrel" evidence="11">
    <location>
        <begin position="552"/>
        <end position="1126"/>
    </location>
</feature>
<comment type="similarity">
    <text evidence="8 9">Belongs to the TonB-dependent receptor family.</text>
</comment>
<dbReference type="EMBL" id="FNAN01000041">
    <property type="protein sequence ID" value="SDH50328.1"/>
    <property type="molecule type" value="Genomic_DNA"/>
</dbReference>
<dbReference type="InterPro" id="IPR036942">
    <property type="entry name" value="Beta-barrel_TonB_sf"/>
</dbReference>